<accession>A0A098DGJ7</accession>
<dbReference type="InParanoid" id="A0A098DGJ7"/>
<dbReference type="VEuPathDB" id="FungiDB:FGRAMPH1_01G12543"/>
<sequence length="81" mass="8764">MTCKLSILATARASPRTSTDLNYNLLEANSVGGTTVEKPTRRSPTGETIQLESAQEEFGCFCDNDTNAANGRFVIPQPCPR</sequence>
<evidence type="ECO:0000313" key="2">
    <source>
        <dbReference type="EnsemblFungi" id="CEF78074"/>
    </source>
</evidence>
<accession>A0A0E0S3J9</accession>
<gene>
    <name evidence="1" type="ORF">FGRAMPH1_01T12543</name>
</gene>
<name>A0A098DGJ7_GIBZE</name>
<reference evidence="2 3" key="1">
    <citation type="journal article" date="2007" name="Science">
        <title>The Fusarium graminearum genome reveals a link between localized polymorphism and pathogen specialization.</title>
        <authorList>
            <person name="Cuomo C.A."/>
            <person name="Gueldener U."/>
            <person name="Xu J.-R."/>
            <person name="Trail F."/>
            <person name="Turgeon B.G."/>
            <person name="Di Pietro A."/>
            <person name="Walton J.D."/>
            <person name="Ma L.-J."/>
            <person name="Baker S.E."/>
            <person name="Rep M."/>
            <person name="Adam G."/>
            <person name="Antoniw J."/>
            <person name="Baldwin T."/>
            <person name="Calvo S.E."/>
            <person name="Chang Y.-L."/>
            <person name="DeCaprio D."/>
            <person name="Gale L.R."/>
            <person name="Gnerre S."/>
            <person name="Goswami R.S."/>
            <person name="Hammond-Kosack K."/>
            <person name="Harris L.J."/>
            <person name="Hilburn K."/>
            <person name="Kennell J.C."/>
            <person name="Kroken S."/>
            <person name="Magnuson J.K."/>
            <person name="Mannhaupt G."/>
            <person name="Mauceli E.W."/>
            <person name="Mewes H.-W."/>
            <person name="Mitterbauer R."/>
            <person name="Muehlbauer G."/>
            <person name="Muensterkoetter M."/>
            <person name="Nelson D."/>
            <person name="O'Donnell K."/>
            <person name="Ouellet T."/>
            <person name="Qi W."/>
            <person name="Quesneville H."/>
            <person name="Roncero M.I.G."/>
            <person name="Seong K.-Y."/>
            <person name="Tetko I.V."/>
            <person name="Urban M."/>
            <person name="Waalwijk C."/>
            <person name="Ward T.J."/>
            <person name="Yao J."/>
            <person name="Birren B.W."/>
            <person name="Kistler H.C."/>
        </authorList>
    </citation>
    <scope>NUCLEOTIDE SEQUENCE [LARGE SCALE GENOMIC DNA]</scope>
    <source>
        <strain evidence="3">ATCC MYA-4620 / CBS 123657 / FGSC 9075 / NRRL 31084 / PH-1</strain>
        <strain evidence="2">PH-1 / ATCC MYA-4620 / FGSC 9075 / NRRL 31084</strain>
    </source>
</reference>
<dbReference type="AlphaFoldDB" id="A0A098DGJ7"/>
<dbReference type="EnsemblFungi" id="CEF78074">
    <property type="protein sequence ID" value="CEF78074"/>
    <property type="gene ID" value="FGRRES_20169"/>
</dbReference>
<dbReference type="EMBL" id="HG970333">
    <property type="protein sequence ID" value="CEF78074.1"/>
    <property type="molecule type" value="Genomic_DNA"/>
</dbReference>
<dbReference type="Proteomes" id="UP000070720">
    <property type="component" value="Chromosome 2"/>
</dbReference>
<keyword evidence="3" id="KW-1185">Reference proteome</keyword>
<proteinExistence type="predicted"/>
<evidence type="ECO:0000313" key="3">
    <source>
        <dbReference type="Proteomes" id="UP000070720"/>
    </source>
</evidence>
<evidence type="ECO:0000313" key="1">
    <source>
        <dbReference type="EMBL" id="CEF78074.1"/>
    </source>
</evidence>
<reference evidence="1 3" key="3">
    <citation type="journal article" date="2015" name="BMC Genomics">
        <title>The completed genome sequence of the pathogenic ascomycete fungus Fusarium graminearum.</title>
        <authorList>
            <person name="King R."/>
            <person name="Urban M."/>
            <person name="Hammond-Kosack M.C."/>
            <person name="Hassani-Pak K."/>
            <person name="Hammond-Kosack K.E."/>
        </authorList>
    </citation>
    <scope>NUCLEOTIDE SEQUENCE [LARGE SCALE GENOMIC DNA]</scope>
    <source>
        <strain evidence="3">ATCC MYA-4620 / CBS 123657 / FGSC 9075 / NRRL 31084 / PH-1</strain>
        <strain evidence="1">PH-1</strain>
    </source>
</reference>
<protein>
    <submittedName>
        <fullName evidence="1">Chromosome 2, complete genome</fullName>
    </submittedName>
</protein>
<reference evidence="2" key="4">
    <citation type="submission" date="2017-01" db="UniProtKB">
        <authorList>
            <consortium name="EnsemblFungi"/>
        </authorList>
    </citation>
    <scope>IDENTIFICATION</scope>
    <source>
        <strain evidence="2">PH-1 / ATCC MYA-4620 / FGSC 9075 / NRRL 31084</strain>
    </source>
</reference>
<reference evidence="2 3" key="2">
    <citation type="journal article" date="2010" name="Nature">
        <title>Comparative genomics reveals mobile pathogenicity chromosomes in Fusarium.</title>
        <authorList>
            <person name="Ma L.J."/>
            <person name="van der Does H.C."/>
            <person name="Borkovich K.A."/>
            <person name="Coleman J.J."/>
            <person name="Daboussi M.J."/>
            <person name="Di Pietro A."/>
            <person name="Dufresne M."/>
            <person name="Freitag M."/>
            <person name="Grabherr M."/>
            <person name="Henrissat B."/>
            <person name="Houterman P.M."/>
            <person name="Kang S."/>
            <person name="Shim W.B."/>
            <person name="Woloshuk C."/>
            <person name="Xie X."/>
            <person name="Xu J.R."/>
            <person name="Antoniw J."/>
            <person name="Baker S.E."/>
            <person name="Bluhm B.H."/>
            <person name="Breakspear A."/>
            <person name="Brown D.W."/>
            <person name="Butchko R.A."/>
            <person name="Chapman S."/>
            <person name="Coulson R."/>
            <person name="Coutinho P.M."/>
            <person name="Danchin E.G."/>
            <person name="Diener A."/>
            <person name="Gale L.R."/>
            <person name="Gardiner D.M."/>
            <person name="Goff S."/>
            <person name="Hammond-Kosack K.E."/>
            <person name="Hilburn K."/>
            <person name="Hua-Van A."/>
            <person name="Jonkers W."/>
            <person name="Kazan K."/>
            <person name="Kodira C.D."/>
            <person name="Koehrsen M."/>
            <person name="Kumar L."/>
            <person name="Lee Y.H."/>
            <person name="Li L."/>
            <person name="Manners J.M."/>
            <person name="Miranda-Saavedra D."/>
            <person name="Mukherjee M."/>
            <person name="Park G."/>
            <person name="Park J."/>
            <person name="Park S.Y."/>
            <person name="Proctor R.H."/>
            <person name="Regev A."/>
            <person name="Ruiz-Roldan M.C."/>
            <person name="Sain D."/>
            <person name="Sakthikumar S."/>
            <person name="Sykes S."/>
            <person name="Schwartz D.C."/>
            <person name="Turgeon B.G."/>
            <person name="Wapinski I."/>
            <person name="Yoder O."/>
            <person name="Young S."/>
            <person name="Zeng Q."/>
            <person name="Zhou S."/>
            <person name="Galagan J."/>
            <person name="Cuomo C.A."/>
            <person name="Kistler H.C."/>
            <person name="Rep M."/>
        </authorList>
    </citation>
    <scope>GENOME REANNOTATION</scope>
    <source>
        <strain evidence="3">ATCC MYA-4620 / CBS 123657 / FGSC 9075 / NRRL 31084 / PH-1</strain>
        <strain evidence="2">PH-1 / ATCC MYA-4620 / FGSC 9075 / NRRL 31084</strain>
    </source>
</reference>
<organism evidence="1 3">
    <name type="scientific">Gibberella zeae (strain ATCC MYA-4620 / CBS 123657 / FGSC 9075 / NRRL 31084 / PH-1)</name>
    <name type="common">Wheat head blight fungus</name>
    <name type="synonym">Fusarium graminearum</name>
    <dbReference type="NCBI Taxonomy" id="229533"/>
    <lineage>
        <taxon>Eukaryota</taxon>
        <taxon>Fungi</taxon>
        <taxon>Dikarya</taxon>
        <taxon>Ascomycota</taxon>
        <taxon>Pezizomycotina</taxon>
        <taxon>Sordariomycetes</taxon>
        <taxon>Hypocreomycetidae</taxon>
        <taxon>Hypocreales</taxon>
        <taxon>Nectriaceae</taxon>
        <taxon>Fusarium</taxon>
    </lineage>
</organism>